<gene>
    <name evidence="1" type="ORF">DXB12_13915</name>
</gene>
<evidence type="ECO:0000313" key="1">
    <source>
        <dbReference type="EMBL" id="RGO47658.1"/>
    </source>
</evidence>
<name>A0A3E5GQE9_9FIRM</name>
<evidence type="ECO:0000313" key="2">
    <source>
        <dbReference type="Proteomes" id="UP000261055"/>
    </source>
</evidence>
<proteinExistence type="predicted"/>
<protein>
    <submittedName>
        <fullName evidence="1">Uncharacterized protein</fullName>
    </submittedName>
</protein>
<organism evidence="1 2">
    <name type="scientific">Dorea formicigenerans</name>
    <dbReference type="NCBI Taxonomy" id="39486"/>
    <lineage>
        <taxon>Bacteria</taxon>
        <taxon>Bacillati</taxon>
        <taxon>Bacillota</taxon>
        <taxon>Clostridia</taxon>
        <taxon>Lachnospirales</taxon>
        <taxon>Lachnospiraceae</taxon>
        <taxon>Dorea</taxon>
    </lineage>
</organism>
<reference evidence="1 2" key="1">
    <citation type="submission" date="2018-08" db="EMBL/GenBank/DDBJ databases">
        <title>A genome reference for cultivated species of the human gut microbiota.</title>
        <authorList>
            <person name="Zou Y."/>
            <person name="Xue W."/>
            <person name="Luo G."/>
        </authorList>
    </citation>
    <scope>NUCLEOTIDE SEQUENCE [LARGE SCALE GENOMIC DNA]</scope>
    <source>
        <strain evidence="1 2">OM02-12</strain>
    </source>
</reference>
<keyword evidence="2" id="KW-1185">Reference proteome</keyword>
<dbReference type="RefSeq" id="WP_117614093.1">
    <property type="nucleotide sequence ID" value="NZ_QSVQ01000020.1"/>
</dbReference>
<dbReference type="AlphaFoldDB" id="A0A3E5GQE9"/>
<dbReference type="EMBL" id="QSVQ01000020">
    <property type="protein sequence ID" value="RGO47658.1"/>
    <property type="molecule type" value="Genomic_DNA"/>
</dbReference>
<sequence>MDRLTYINVAGKNYPMSFSLQAMKILAKKSGSVGNAISKITDKELDADTIDMITEVLEMLITQGCAYKNYFEKDLPTKEDDPVIDGKWTPLPKEVLEIGLQLRDMDAVAKAIEECVDIGQEKEVTAIEDDSKNMEAGQV</sequence>
<comment type="caution">
    <text evidence="1">The sequence shown here is derived from an EMBL/GenBank/DDBJ whole genome shotgun (WGS) entry which is preliminary data.</text>
</comment>
<accession>A0A3E5GQE9</accession>
<dbReference type="Proteomes" id="UP000261055">
    <property type="component" value="Unassembled WGS sequence"/>
</dbReference>